<accession>A0AAV7K992</accession>
<evidence type="ECO:0000313" key="1">
    <source>
        <dbReference type="EMBL" id="KAI6657338.1"/>
    </source>
</evidence>
<gene>
    <name evidence="1" type="ORF">LOD99_86</name>
</gene>
<proteinExistence type="predicted"/>
<name>A0AAV7K992_9METZ</name>
<organism evidence="1 2">
    <name type="scientific">Oopsacas minuta</name>
    <dbReference type="NCBI Taxonomy" id="111878"/>
    <lineage>
        <taxon>Eukaryota</taxon>
        <taxon>Metazoa</taxon>
        <taxon>Porifera</taxon>
        <taxon>Hexactinellida</taxon>
        <taxon>Hexasterophora</taxon>
        <taxon>Lyssacinosida</taxon>
        <taxon>Leucopsacidae</taxon>
        <taxon>Oopsacas</taxon>
    </lineage>
</organism>
<evidence type="ECO:0000313" key="2">
    <source>
        <dbReference type="Proteomes" id="UP001165289"/>
    </source>
</evidence>
<reference evidence="1 2" key="1">
    <citation type="journal article" date="2023" name="BMC Biol.">
        <title>The compact genome of the sponge Oopsacas minuta (Hexactinellida) is lacking key metazoan core genes.</title>
        <authorList>
            <person name="Santini S."/>
            <person name="Schenkelaars Q."/>
            <person name="Jourda C."/>
            <person name="Duchesne M."/>
            <person name="Belahbib H."/>
            <person name="Rocher C."/>
            <person name="Selva M."/>
            <person name="Riesgo A."/>
            <person name="Vervoort M."/>
            <person name="Leys S.P."/>
            <person name="Kodjabachian L."/>
            <person name="Le Bivic A."/>
            <person name="Borchiellini C."/>
            <person name="Claverie J.M."/>
            <person name="Renard E."/>
        </authorList>
    </citation>
    <scope>NUCLEOTIDE SEQUENCE [LARGE SCALE GENOMIC DNA]</scope>
    <source>
        <strain evidence="1">SPO-2</strain>
    </source>
</reference>
<protein>
    <recommendedName>
        <fullName evidence="3">PH domain-containing protein</fullName>
    </recommendedName>
</protein>
<keyword evidence="2" id="KW-1185">Reference proteome</keyword>
<sequence>MPNAYSVFECKTNYRGHPTGTVFSLPKGSEDLKEKWISALHRDLAEDLPEDKYSFAYTILGRKILSALTGHSKLMVATPKYHALDQFIFQQFVANHQVSLSLSRLTDILQIEILISDILNYTNPELFESSFVLENILTNISCDKYAELLHDLSSIDLNLHLLQSIVFICGYAVYSYLKTATCHLCSQQLTENQDIEITDTIKYDLIRYIDCSSLKWPLEIVIESIVVLWKIIIKIDENETLRKHFYSSSSRKVLIQLTENMLADNFIQHWRDNCKGCDTSGWTILRKILSVCTNCILANKVRNVNSEITSSS</sequence>
<dbReference type="EMBL" id="JAKMXF010000111">
    <property type="protein sequence ID" value="KAI6657338.1"/>
    <property type="molecule type" value="Genomic_DNA"/>
</dbReference>
<comment type="caution">
    <text evidence="1">The sequence shown here is derived from an EMBL/GenBank/DDBJ whole genome shotgun (WGS) entry which is preliminary data.</text>
</comment>
<evidence type="ECO:0008006" key="3">
    <source>
        <dbReference type="Google" id="ProtNLM"/>
    </source>
</evidence>
<dbReference type="AlphaFoldDB" id="A0AAV7K992"/>
<dbReference type="Proteomes" id="UP001165289">
    <property type="component" value="Unassembled WGS sequence"/>
</dbReference>